<dbReference type="Pfam" id="PF02518">
    <property type="entry name" value="HATPase_c"/>
    <property type="match status" value="1"/>
</dbReference>
<dbReference type="Pfam" id="PF00512">
    <property type="entry name" value="HisKA"/>
    <property type="match status" value="1"/>
</dbReference>
<evidence type="ECO:0000256" key="11">
    <source>
        <dbReference type="SAM" id="Phobius"/>
    </source>
</evidence>
<dbReference type="InterPro" id="IPR003660">
    <property type="entry name" value="HAMP_dom"/>
</dbReference>
<evidence type="ECO:0000313" key="15">
    <source>
        <dbReference type="Proteomes" id="UP000320496"/>
    </source>
</evidence>
<evidence type="ECO:0000259" key="12">
    <source>
        <dbReference type="PROSITE" id="PS50109"/>
    </source>
</evidence>
<keyword evidence="9" id="KW-0902">Two-component regulatory system</keyword>
<accession>A0A517ZC67</accession>
<evidence type="ECO:0000256" key="10">
    <source>
        <dbReference type="SAM" id="MobiDB-lite"/>
    </source>
</evidence>
<sequence length="525" mass="57988">MVLTRSIRRKLAVGLALLSLMMLTLSVSSIAGVTSYRRMVKDLELSIAKAPRRADLLAAIGTLLKPLANEFPDPGKPDRVRHEAAAQQRRELDAALSEVRVTVADFRRRLQQLPDYQNRRAQEEMLHRNLFKEIDDRLSYIAACGPALEDLESHDATSRDLLGMTAELWDSVQHTPDPSVELIERLDQAERDYRLYLNLVVGTGLAAIAIFIGLSLAAYRWVFCPIRELHQGARRVAHGDFNYRIPVTGQDEISELADAFNRMTERFQAVASDLDQQVQERSRQLVQSERLAGVGFLAAGVAHEINNPLAAIAMAAESLEFRLHEILPDASEEDSALVKEYLGMMQTEAQRCRSITERLLDFARGNDAERNLYDVTAIVNEVIGMAKHLGRFRDRSIVVNRTSPCYAYVNGPEIKQVILNLVANGLEASGSGGEVRVNITELAEKVDVTVQDNGSGMTPDVIQHIFEPFYTTKDAGKGTGLGLSISHRIVCDHGGTLEASSQGPGHGSTFRLRLPSSAPSQKQAA</sequence>
<dbReference type="PANTHER" id="PTHR43065">
    <property type="entry name" value="SENSOR HISTIDINE KINASE"/>
    <property type="match status" value="1"/>
</dbReference>
<dbReference type="InterPro" id="IPR036097">
    <property type="entry name" value="HisK_dim/P_sf"/>
</dbReference>
<dbReference type="KEGG" id="mri:Mal4_44470"/>
<dbReference type="SMART" id="SM00304">
    <property type="entry name" value="HAMP"/>
    <property type="match status" value="1"/>
</dbReference>
<evidence type="ECO:0000256" key="3">
    <source>
        <dbReference type="ARBA" id="ARBA00012438"/>
    </source>
</evidence>
<evidence type="ECO:0000256" key="7">
    <source>
        <dbReference type="ARBA" id="ARBA00022777"/>
    </source>
</evidence>
<dbReference type="SUPFAM" id="SSF158472">
    <property type="entry name" value="HAMP domain-like"/>
    <property type="match status" value="1"/>
</dbReference>
<dbReference type="Gene3D" id="6.10.340.10">
    <property type="match status" value="1"/>
</dbReference>
<dbReference type="Pfam" id="PF00672">
    <property type="entry name" value="HAMP"/>
    <property type="match status" value="1"/>
</dbReference>
<evidence type="ECO:0000256" key="8">
    <source>
        <dbReference type="ARBA" id="ARBA00022840"/>
    </source>
</evidence>
<organism evidence="14 15">
    <name type="scientific">Maioricimonas rarisocia</name>
    <dbReference type="NCBI Taxonomy" id="2528026"/>
    <lineage>
        <taxon>Bacteria</taxon>
        <taxon>Pseudomonadati</taxon>
        <taxon>Planctomycetota</taxon>
        <taxon>Planctomycetia</taxon>
        <taxon>Planctomycetales</taxon>
        <taxon>Planctomycetaceae</taxon>
        <taxon>Maioricimonas</taxon>
    </lineage>
</organism>
<dbReference type="EMBL" id="CP036275">
    <property type="protein sequence ID" value="QDU40093.1"/>
    <property type="molecule type" value="Genomic_DNA"/>
</dbReference>
<dbReference type="Proteomes" id="UP000320496">
    <property type="component" value="Chromosome"/>
</dbReference>
<dbReference type="InterPro" id="IPR005467">
    <property type="entry name" value="His_kinase_dom"/>
</dbReference>
<dbReference type="SUPFAM" id="SSF47384">
    <property type="entry name" value="Homodimeric domain of signal transducing histidine kinase"/>
    <property type="match status" value="1"/>
</dbReference>
<dbReference type="InterPro" id="IPR003661">
    <property type="entry name" value="HisK_dim/P_dom"/>
</dbReference>
<dbReference type="PROSITE" id="PS50109">
    <property type="entry name" value="HIS_KIN"/>
    <property type="match status" value="1"/>
</dbReference>
<dbReference type="Gene3D" id="3.30.565.10">
    <property type="entry name" value="Histidine kinase-like ATPase, C-terminal domain"/>
    <property type="match status" value="1"/>
</dbReference>
<reference evidence="14 15" key="1">
    <citation type="submission" date="2019-02" db="EMBL/GenBank/DDBJ databases">
        <title>Deep-cultivation of Planctomycetes and their phenomic and genomic characterization uncovers novel biology.</title>
        <authorList>
            <person name="Wiegand S."/>
            <person name="Jogler M."/>
            <person name="Boedeker C."/>
            <person name="Pinto D."/>
            <person name="Vollmers J."/>
            <person name="Rivas-Marin E."/>
            <person name="Kohn T."/>
            <person name="Peeters S.H."/>
            <person name="Heuer A."/>
            <person name="Rast P."/>
            <person name="Oberbeckmann S."/>
            <person name="Bunk B."/>
            <person name="Jeske O."/>
            <person name="Meyerdierks A."/>
            <person name="Storesund J.E."/>
            <person name="Kallscheuer N."/>
            <person name="Luecker S."/>
            <person name="Lage O.M."/>
            <person name="Pohl T."/>
            <person name="Merkel B.J."/>
            <person name="Hornburger P."/>
            <person name="Mueller R.-W."/>
            <person name="Bruemmer F."/>
            <person name="Labrenz M."/>
            <person name="Spormann A.M."/>
            <person name="Op den Camp H."/>
            <person name="Overmann J."/>
            <person name="Amann R."/>
            <person name="Jetten M.S.M."/>
            <person name="Mascher T."/>
            <person name="Medema M.H."/>
            <person name="Devos D.P."/>
            <person name="Kaster A.-K."/>
            <person name="Ovreas L."/>
            <person name="Rohde M."/>
            <person name="Galperin M.Y."/>
            <person name="Jogler C."/>
        </authorList>
    </citation>
    <scope>NUCLEOTIDE SEQUENCE [LARGE SCALE GENOMIC DNA]</scope>
    <source>
        <strain evidence="14 15">Mal4</strain>
    </source>
</reference>
<dbReference type="SMART" id="SM00388">
    <property type="entry name" value="HisKA"/>
    <property type="match status" value="1"/>
</dbReference>
<dbReference type="RefSeq" id="WP_145371214.1">
    <property type="nucleotide sequence ID" value="NZ_CP036275.1"/>
</dbReference>
<dbReference type="InterPro" id="IPR036890">
    <property type="entry name" value="HATPase_C_sf"/>
</dbReference>
<keyword evidence="4" id="KW-0597">Phosphoprotein</keyword>
<keyword evidence="6" id="KW-0547">Nucleotide-binding</keyword>
<keyword evidence="11" id="KW-0812">Transmembrane</keyword>
<feature type="transmembrane region" description="Helical" evidence="11">
    <location>
        <begin position="195"/>
        <end position="219"/>
    </location>
</feature>
<dbReference type="PANTHER" id="PTHR43065:SF46">
    <property type="entry name" value="C4-DICARBOXYLATE TRANSPORT SENSOR PROTEIN DCTB"/>
    <property type="match status" value="1"/>
</dbReference>
<keyword evidence="15" id="KW-1185">Reference proteome</keyword>
<evidence type="ECO:0000259" key="13">
    <source>
        <dbReference type="PROSITE" id="PS50885"/>
    </source>
</evidence>
<keyword evidence="5 14" id="KW-0808">Transferase</keyword>
<protein>
    <recommendedName>
        <fullName evidence="3">histidine kinase</fullName>
        <ecNumber evidence="3">2.7.13.3</ecNumber>
    </recommendedName>
</protein>
<dbReference type="CDD" id="cd06225">
    <property type="entry name" value="HAMP"/>
    <property type="match status" value="1"/>
</dbReference>
<evidence type="ECO:0000256" key="9">
    <source>
        <dbReference type="ARBA" id="ARBA00023012"/>
    </source>
</evidence>
<dbReference type="CDD" id="cd00082">
    <property type="entry name" value="HisKA"/>
    <property type="match status" value="1"/>
</dbReference>
<comment type="subcellular location">
    <subcellularLocation>
        <location evidence="2">Membrane</location>
    </subcellularLocation>
</comment>
<dbReference type="InterPro" id="IPR004358">
    <property type="entry name" value="Sig_transdc_His_kin-like_C"/>
</dbReference>
<proteinExistence type="predicted"/>
<feature type="domain" description="Histidine kinase" evidence="12">
    <location>
        <begin position="300"/>
        <end position="518"/>
    </location>
</feature>
<keyword evidence="8" id="KW-0067">ATP-binding</keyword>
<feature type="domain" description="HAMP" evidence="13">
    <location>
        <begin position="220"/>
        <end position="272"/>
    </location>
</feature>
<feature type="region of interest" description="Disordered" evidence="10">
    <location>
        <begin position="496"/>
        <end position="525"/>
    </location>
</feature>
<evidence type="ECO:0000256" key="1">
    <source>
        <dbReference type="ARBA" id="ARBA00000085"/>
    </source>
</evidence>
<comment type="catalytic activity">
    <reaction evidence="1">
        <text>ATP + protein L-histidine = ADP + protein N-phospho-L-histidine.</text>
        <dbReference type="EC" id="2.7.13.3"/>
    </reaction>
</comment>
<dbReference type="SUPFAM" id="SSF55874">
    <property type="entry name" value="ATPase domain of HSP90 chaperone/DNA topoisomerase II/histidine kinase"/>
    <property type="match status" value="1"/>
</dbReference>
<dbReference type="GO" id="GO:0005524">
    <property type="term" value="F:ATP binding"/>
    <property type="evidence" value="ECO:0007669"/>
    <property type="project" value="UniProtKB-KW"/>
</dbReference>
<name>A0A517ZC67_9PLAN</name>
<dbReference type="Gene3D" id="1.10.287.130">
    <property type="match status" value="1"/>
</dbReference>
<dbReference type="PRINTS" id="PR00344">
    <property type="entry name" value="BCTRLSENSOR"/>
</dbReference>
<dbReference type="GO" id="GO:0016020">
    <property type="term" value="C:membrane"/>
    <property type="evidence" value="ECO:0007669"/>
    <property type="project" value="UniProtKB-SubCell"/>
</dbReference>
<dbReference type="AlphaFoldDB" id="A0A517ZC67"/>
<keyword evidence="11" id="KW-1133">Transmembrane helix</keyword>
<gene>
    <name evidence="14" type="primary">zraS_4</name>
    <name evidence="14" type="ORF">Mal4_44470</name>
</gene>
<dbReference type="SMART" id="SM00387">
    <property type="entry name" value="HATPase_c"/>
    <property type="match status" value="1"/>
</dbReference>
<evidence type="ECO:0000313" key="14">
    <source>
        <dbReference type="EMBL" id="QDU40093.1"/>
    </source>
</evidence>
<evidence type="ECO:0000256" key="2">
    <source>
        <dbReference type="ARBA" id="ARBA00004370"/>
    </source>
</evidence>
<dbReference type="PROSITE" id="PS50885">
    <property type="entry name" value="HAMP"/>
    <property type="match status" value="1"/>
</dbReference>
<dbReference type="EC" id="2.7.13.3" evidence="3"/>
<dbReference type="OrthoDB" id="226486at2"/>
<evidence type="ECO:0000256" key="4">
    <source>
        <dbReference type="ARBA" id="ARBA00022553"/>
    </source>
</evidence>
<evidence type="ECO:0000256" key="6">
    <source>
        <dbReference type="ARBA" id="ARBA00022741"/>
    </source>
</evidence>
<dbReference type="InterPro" id="IPR003594">
    <property type="entry name" value="HATPase_dom"/>
</dbReference>
<keyword evidence="7" id="KW-0418">Kinase</keyword>
<dbReference type="GO" id="GO:0000155">
    <property type="term" value="F:phosphorelay sensor kinase activity"/>
    <property type="evidence" value="ECO:0007669"/>
    <property type="project" value="InterPro"/>
</dbReference>
<evidence type="ECO:0000256" key="5">
    <source>
        <dbReference type="ARBA" id="ARBA00022679"/>
    </source>
</evidence>
<keyword evidence="11" id="KW-0472">Membrane</keyword>